<dbReference type="AlphaFoldDB" id="I7JUS1"/>
<accession>I7JUS1</accession>
<evidence type="ECO:0000313" key="2">
    <source>
        <dbReference type="Proteomes" id="UP000009320"/>
    </source>
</evidence>
<proteinExistence type="predicted"/>
<dbReference type="STRING" id="1423758.FC41_GL001481"/>
<reference evidence="1 2" key="1">
    <citation type="submission" date="2012-06" db="EMBL/GenBank/DDBJ databases">
        <title>Draft Genome Sequence of Lactobacillus hominis Strain CRBIP 24.179T, isolated from human intestine.</title>
        <authorList>
            <person name="Cousin S."/>
            <person name="Ma L."/>
            <person name="Bizet C."/>
            <person name="Loux V."/>
            <person name="Bouchier C."/>
            <person name="Clermont D."/>
            <person name="Creno S."/>
        </authorList>
    </citation>
    <scope>NUCLEOTIDE SEQUENCE [LARGE SCALE GENOMIC DNA]</scope>
    <source>
        <strain evidence="2">CRBIP 24.179T</strain>
    </source>
</reference>
<sequence length="112" mass="12565">MAIREIMTSEGNFKKSLIGTTVHVPGSAFECNVKTGNIPDQFTIKKQTWTLGSDWTGTVDYEVNIKGERYLHVVTDFRVFWVAATDILGGVIRSLYLLIRQAFSHLESEVVA</sequence>
<protein>
    <submittedName>
        <fullName evidence="1">Uncharacterized protein</fullName>
    </submittedName>
</protein>
<dbReference type="EMBL" id="CAKE01000004">
    <property type="protein sequence ID" value="CCI81646.1"/>
    <property type="molecule type" value="Genomic_DNA"/>
</dbReference>
<organism evidence="1 2">
    <name type="scientific">Lactobacillus hominis DSM 23910 = CRBIP 24.179</name>
    <dbReference type="NCBI Taxonomy" id="1423758"/>
    <lineage>
        <taxon>Bacteria</taxon>
        <taxon>Bacillati</taxon>
        <taxon>Bacillota</taxon>
        <taxon>Bacilli</taxon>
        <taxon>Lactobacillales</taxon>
        <taxon>Lactobacillaceae</taxon>
        <taxon>Lactobacillus</taxon>
    </lineage>
</organism>
<keyword evidence="2" id="KW-1185">Reference proteome</keyword>
<gene>
    <name evidence="1" type="ORF">BN55_09580</name>
</gene>
<evidence type="ECO:0000313" key="1">
    <source>
        <dbReference type="EMBL" id="CCI81646.1"/>
    </source>
</evidence>
<dbReference type="PATRIC" id="fig|1423758.3.peg.1498"/>
<dbReference type="RefSeq" id="WP_008470483.1">
    <property type="nucleotide sequence ID" value="NZ_AYZP01000033.1"/>
</dbReference>
<name>I7JUS1_9LACO</name>
<comment type="caution">
    <text evidence="1">The sequence shown here is derived from an EMBL/GenBank/DDBJ whole genome shotgun (WGS) entry which is preliminary data.</text>
</comment>
<dbReference type="Proteomes" id="UP000009320">
    <property type="component" value="Unassembled WGS sequence"/>
</dbReference>
<dbReference type="GeneID" id="82846886"/>